<feature type="region of interest" description="Disordered" evidence="1">
    <location>
        <begin position="90"/>
        <end position="110"/>
    </location>
</feature>
<proteinExistence type="predicted"/>
<comment type="caution">
    <text evidence="2">The sequence shown here is derived from an EMBL/GenBank/DDBJ whole genome shotgun (WGS) entry which is preliminary data.</text>
</comment>
<organism evidence="2 3">
    <name type="scientific">Periplaneta americana</name>
    <name type="common">American cockroach</name>
    <name type="synonym">Blatta americana</name>
    <dbReference type="NCBI Taxonomy" id="6978"/>
    <lineage>
        <taxon>Eukaryota</taxon>
        <taxon>Metazoa</taxon>
        <taxon>Ecdysozoa</taxon>
        <taxon>Arthropoda</taxon>
        <taxon>Hexapoda</taxon>
        <taxon>Insecta</taxon>
        <taxon>Pterygota</taxon>
        <taxon>Neoptera</taxon>
        <taxon>Polyneoptera</taxon>
        <taxon>Dictyoptera</taxon>
        <taxon>Blattodea</taxon>
        <taxon>Blattoidea</taxon>
        <taxon>Blattidae</taxon>
        <taxon>Blattinae</taxon>
        <taxon>Periplaneta</taxon>
    </lineage>
</organism>
<sequence>MCKSVKAGGVTTTLATRRSRRDDLIIQNRIPKCQNFVILSQNFESPCRETLRDTLMSLFCNRVRQPAAVTFGSAHTIMLADVPHRLQRRGVTQGKTMDRDTPSPPGFRSAPVTRIFHLHPRRTTTVFYVA</sequence>
<evidence type="ECO:0000313" key="3">
    <source>
        <dbReference type="Proteomes" id="UP001148838"/>
    </source>
</evidence>
<accession>A0ABQ8S4F6</accession>
<dbReference type="Proteomes" id="UP001148838">
    <property type="component" value="Unassembled WGS sequence"/>
</dbReference>
<protein>
    <submittedName>
        <fullName evidence="2">Uncharacterized protein</fullName>
    </submittedName>
</protein>
<dbReference type="EMBL" id="JAJSOF020000036">
    <property type="protein sequence ID" value="KAJ4428720.1"/>
    <property type="molecule type" value="Genomic_DNA"/>
</dbReference>
<evidence type="ECO:0000256" key="1">
    <source>
        <dbReference type="SAM" id="MobiDB-lite"/>
    </source>
</evidence>
<gene>
    <name evidence="2" type="ORF">ANN_25713</name>
</gene>
<name>A0ABQ8S4F6_PERAM</name>
<evidence type="ECO:0000313" key="2">
    <source>
        <dbReference type="EMBL" id="KAJ4428720.1"/>
    </source>
</evidence>
<keyword evidence="3" id="KW-1185">Reference proteome</keyword>
<reference evidence="2 3" key="1">
    <citation type="journal article" date="2022" name="Allergy">
        <title>Genome assembly and annotation of Periplaneta americana reveal a comprehensive cockroach allergen profile.</title>
        <authorList>
            <person name="Wang L."/>
            <person name="Xiong Q."/>
            <person name="Saelim N."/>
            <person name="Wang L."/>
            <person name="Nong W."/>
            <person name="Wan A.T."/>
            <person name="Shi M."/>
            <person name="Liu X."/>
            <person name="Cao Q."/>
            <person name="Hui J.H.L."/>
            <person name="Sookrung N."/>
            <person name="Leung T.F."/>
            <person name="Tungtrongchitr A."/>
            <person name="Tsui S.K.W."/>
        </authorList>
    </citation>
    <scope>NUCLEOTIDE SEQUENCE [LARGE SCALE GENOMIC DNA]</scope>
    <source>
        <strain evidence="2">PWHHKU_190912</strain>
    </source>
</reference>